<dbReference type="EMBL" id="BMAT01003883">
    <property type="protein sequence ID" value="GFR64185.1"/>
    <property type="molecule type" value="Genomic_DNA"/>
</dbReference>
<evidence type="ECO:0000313" key="1">
    <source>
        <dbReference type="EMBL" id="GFR64185.1"/>
    </source>
</evidence>
<accession>A0AAV4EUC0</accession>
<keyword evidence="2" id="KW-1185">Reference proteome</keyword>
<dbReference type="Proteomes" id="UP000762676">
    <property type="component" value="Unassembled WGS sequence"/>
</dbReference>
<comment type="caution">
    <text evidence="1">The sequence shown here is derived from an EMBL/GenBank/DDBJ whole genome shotgun (WGS) entry which is preliminary data.</text>
</comment>
<evidence type="ECO:0000313" key="2">
    <source>
        <dbReference type="Proteomes" id="UP000762676"/>
    </source>
</evidence>
<name>A0AAV4EUC0_9GAST</name>
<organism evidence="1 2">
    <name type="scientific">Elysia marginata</name>
    <dbReference type="NCBI Taxonomy" id="1093978"/>
    <lineage>
        <taxon>Eukaryota</taxon>
        <taxon>Metazoa</taxon>
        <taxon>Spiralia</taxon>
        <taxon>Lophotrochozoa</taxon>
        <taxon>Mollusca</taxon>
        <taxon>Gastropoda</taxon>
        <taxon>Heterobranchia</taxon>
        <taxon>Euthyneura</taxon>
        <taxon>Panpulmonata</taxon>
        <taxon>Sacoglossa</taxon>
        <taxon>Placobranchoidea</taxon>
        <taxon>Plakobranchidae</taxon>
        <taxon>Elysia</taxon>
    </lineage>
</organism>
<reference evidence="1 2" key="1">
    <citation type="journal article" date="2021" name="Elife">
        <title>Chloroplast acquisition without the gene transfer in kleptoplastic sea slugs, Plakobranchus ocellatus.</title>
        <authorList>
            <person name="Maeda T."/>
            <person name="Takahashi S."/>
            <person name="Yoshida T."/>
            <person name="Shimamura S."/>
            <person name="Takaki Y."/>
            <person name="Nagai Y."/>
            <person name="Toyoda A."/>
            <person name="Suzuki Y."/>
            <person name="Arimoto A."/>
            <person name="Ishii H."/>
            <person name="Satoh N."/>
            <person name="Nishiyama T."/>
            <person name="Hasebe M."/>
            <person name="Maruyama T."/>
            <person name="Minagawa J."/>
            <person name="Obokata J."/>
            <person name="Shigenobu S."/>
        </authorList>
    </citation>
    <scope>NUCLEOTIDE SEQUENCE [LARGE SCALE GENOMIC DNA]</scope>
</reference>
<proteinExistence type="predicted"/>
<dbReference type="AlphaFoldDB" id="A0AAV4EUC0"/>
<protein>
    <submittedName>
        <fullName evidence="1">Uncharacterized protein</fullName>
    </submittedName>
</protein>
<sequence length="109" mass="11829">MAIYLEAQQSSSGTRLFLTAAKGHTNPHMPSLTKNYLQKKAKLGPDMGGRTRHVPKIRPLNGSDDLVVLAIFQNEIITPMPQENNVKAGHRDLFTSNTSVHHGGTGGVI</sequence>
<gene>
    <name evidence="1" type="ORF">ElyMa_001915200</name>
</gene>